<dbReference type="EMBL" id="JAPUFD010000001">
    <property type="protein sequence ID" value="MDI1485090.1"/>
    <property type="molecule type" value="Genomic_DNA"/>
</dbReference>
<reference evidence="17" key="1">
    <citation type="journal article" date="2023" name="Genome Biol. Evol.">
        <title>First Whole Genome Sequence and Flow Cytometry Genome Size Data for the Lichen-Forming Fungus Ramalina farinacea (Ascomycota).</title>
        <authorList>
            <person name="Llewellyn T."/>
            <person name="Mian S."/>
            <person name="Hill R."/>
            <person name="Leitch I.J."/>
            <person name="Gaya E."/>
        </authorList>
    </citation>
    <scope>NUCLEOTIDE SEQUENCE</scope>
    <source>
        <strain evidence="17">LIQ254RAFAR</strain>
    </source>
</reference>
<evidence type="ECO:0000256" key="7">
    <source>
        <dbReference type="ARBA" id="ARBA00022801"/>
    </source>
</evidence>
<keyword evidence="13" id="KW-0539">Nucleus</keyword>
<feature type="compositionally biased region" description="Polar residues" evidence="14">
    <location>
        <begin position="387"/>
        <end position="420"/>
    </location>
</feature>
<dbReference type="InterPro" id="IPR044752">
    <property type="entry name" value="PIN-like_EXO1"/>
</dbReference>
<dbReference type="GO" id="GO:0003677">
    <property type="term" value="F:DNA binding"/>
    <property type="evidence" value="ECO:0007669"/>
    <property type="project" value="UniProtKB-KW"/>
</dbReference>
<dbReference type="SMART" id="SM00484">
    <property type="entry name" value="XPGI"/>
    <property type="match status" value="1"/>
</dbReference>
<evidence type="ECO:0000256" key="12">
    <source>
        <dbReference type="ARBA" id="ARBA00023204"/>
    </source>
</evidence>
<evidence type="ECO:0000256" key="11">
    <source>
        <dbReference type="ARBA" id="ARBA00023125"/>
    </source>
</evidence>
<dbReference type="InterPro" id="IPR037315">
    <property type="entry name" value="EXO1_H3TH"/>
</dbReference>
<dbReference type="AlphaFoldDB" id="A0AA43QIT4"/>
<dbReference type="SUPFAM" id="SSF88723">
    <property type="entry name" value="PIN domain-like"/>
    <property type="match status" value="1"/>
</dbReference>
<dbReference type="SMART" id="SM00279">
    <property type="entry name" value="HhH2"/>
    <property type="match status" value="1"/>
</dbReference>
<feature type="compositionally biased region" description="Polar residues" evidence="14">
    <location>
        <begin position="638"/>
        <end position="649"/>
    </location>
</feature>
<dbReference type="InterPro" id="IPR036279">
    <property type="entry name" value="5-3_exonuclease_C_sf"/>
</dbReference>
<dbReference type="GO" id="GO:0006281">
    <property type="term" value="P:DNA repair"/>
    <property type="evidence" value="ECO:0007669"/>
    <property type="project" value="UniProtKB-KW"/>
</dbReference>
<dbReference type="SUPFAM" id="SSF47807">
    <property type="entry name" value="5' to 3' exonuclease, C-terminal subdomain"/>
    <property type="match status" value="1"/>
</dbReference>
<dbReference type="FunFam" id="1.10.150.20:FF:000011">
    <property type="entry name" value="exonuclease 1"/>
    <property type="match status" value="1"/>
</dbReference>
<evidence type="ECO:0000313" key="17">
    <source>
        <dbReference type="EMBL" id="MDI1485090.1"/>
    </source>
</evidence>
<comment type="subcellular location">
    <subcellularLocation>
        <location evidence="2">Nucleus</location>
    </subcellularLocation>
</comment>
<dbReference type="InterPro" id="IPR008918">
    <property type="entry name" value="HhH2"/>
</dbReference>
<gene>
    <name evidence="17" type="primary">EXO1</name>
    <name evidence="17" type="ORF">OHK93_000224</name>
</gene>
<evidence type="ECO:0000256" key="1">
    <source>
        <dbReference type="ARBA" id="ARBA00001946"/>
    </source>
</evidence>
<evidence type="ECO:0000256" key="14">
    <source>
        <dbReference type="SAM" id="MobiDB-lite"/>
    </source>
</evidence>
<dbReference type="PRINTS" id="PR00853">
    <property type="entry name" value="XPGRADSUPER"/>
</dbReference>
<dbReference type="PROSITE" id="PS00842">
    <property type="entry name" value="XPG_2"/>
    <property type="match status" value="1"/>
</dbReference>
<dbReference type="FunFam" id="3.40.50.1010:FF:000002">
    <property type="entry name" value="Exonuclease 1, putative"/>
    <property type="match status" value="1"/>
</dbReference>
<evidence type="ECO:0000256" key="8">
    <source>
        <dbReference type="ARBA" id="ARBA00022839"/>
    </source>
</evidence>
<evidence type="ECO:0000256" key="9">
    <source>
        <dbReference type="ARBA" id="ARBA00022842"/>
    </source>
</evidence>
<dbReference type="Pfam" id="PF00867">
    <property type="entry name" value="XPG_I"/>
    <property type="match status" value="1"/>
</dbReference>
<keyword evidence="8" id="KW-0269">Exonuclease</keyword>
<dbReference type="InterPro" id="IPR029060">
    <property type="entry name" value="PIN-like_dom_sf"/>
</dbReference>
<evidence type="ECO:0000256" key="4">
    <source>
        <dbReference type="ARBA" id="ARBA00022722"/>
    </source>
</evidence>
<dbReference type="GO" id="GO:0035312">
    <property type="term" value="F:5'-3' DNA exonuclease activity"/>
    <property type="evidence" value="ECO:0007669"/>
    <property type="project" value="InterPro"/>
</dbReference>
<dbReference type="InterPro" id="IPR006086">
    <property type="entry name" value="XPG-I_dom"/>
</dbReference>
<keyword evidence="10" id="KW-0267">Excision nuclease</keyword>
<dbReference type="PANTHER" id="PTHR11081:SF65">
    <property type="entry name" value="DNA DAMAGE-INDUCIBLE PROTEIN DIN7-RELATED"/>
    <property type="match status" value="1"/>
</dbReference>
<comment type="caution">
    <text evidence="17">The sequence shown here is derived from an EMBL/GenBank/DDBJ whole genome shotgun (WGS) entry which is preliminary data.</text>
</comment>
<dbReference type="GO" id="GO:0017108">
    <property type="term" value="F:5'-flap endonuclease activity"/>
    <property type="evidence" value="ECO:0007669"/>
    <property type="project" value="TreeGrafter"/>
</dbReference>
<keyword evidence="5" id="KW-0479">Metal-binding</keyword>
<dbReference type="InterPro" id="IPR006085">
    <property type="entry name" value="XPG_DNA_repair_N"/>
</dbReference>
<evidence type="ECO:0000256" key="5">
    <source>
        <dbReference type="ARBA" id="ARBA00022723"/>
    </source>
</evidence>
<feature type="domain" description="XPG-I" evidence="15">
    <location>
        <begin position="138"/>
        <end position="208"/>
    </location>
</feature>
<dbReference type="GO" id="GO:0046872">
    <property type="term" value="F:metal ion binding"/>
    <property type="evidence" value="ECO:0007669"/>
    <property type="project" value="UniProtKB-KW"/>
</dbReference>
<name>A0AA43QIT4_9LECA</name>
<evidence type="ECO:0000256" key="10">
    <source>
        <dbReference type="ARBA" id="ARBA00022881"/>
    </source>
</evidence>
<keyword evidence="12" id="KW-0234">DNA repair</keyword>
<dbReference type="Gene3D" id="1.10.150.20">
    <property type="entry name" value="5' to 3' exonuclease, C-terminal subdomain"/>
    <property type="match status" value="1"/>
</dbReference>
<keyword evidence="11" id="KW-0238">DNA-binding</keyword>
<comment type="cofactor">
    <cofactor evidence="1">
        <name>Mg(2+)</name>
        <dbReference type="ChEBI" id="CHEBI:18420"/>
    </cofactor>
</comment>
<evidence type="ECO:0000256" key="13">
    <source>
        <dbReference type="ARBA" id="ARBA00023242"/>
    </source>
</evidence>
<dbReference type="CDD" id="cd09857">
    <property type="entry name" value="PIN_EXO1"/>
    <property type="match status" value="1"/>
</dbReference>
<evidence type="ECO:0000256" key="6">
    <source>
        <dbReference type="ARBA" id="ARBA00022763"/>
    </source>
</evidence>
<protein>
    <submittedName>
        <fullName evidence="17">Rad2 nuclease</fullName>
    </submittedName>
</protein>
<dbReference type="InterPro" id="IPR019974">
    <property type="entry name" value="XPG_CS"/>
</dbReference>
<keyword evidence="9" id="KW-0460">Magnesium</keyword>
<accession>A0AA43QIT4</accession>
<feature type="region of interest" description="Disordered" evidence="14">
    <location>
        <begin position="379"/>
        <end position="456"/>
    </location>
</feature>
<dbReference type="PANTHER" id="PTHR11081">
    <property type="entry name" value="FLAP ENDONUCLEASE FAMILY MEMBER"/>
    <property type="match status" value="1"/>
</dbReference>
<dbReference type="GO" id="GO:0005634">
    <property type="term" value="C:nucleus"/>
    <property type="evidence" value="ECO:0007669"/>
    <property type="project" value="UniProtKB-SubCell"/>
</dbReference>
<dbReference type="SMART" id="SM00485">
    <property type="entry name" value="XPGN"/>
    <property type="match status" value="1"/>
</dbReference>
<proteinExistence type="inferred from homology"/>
<evidence type="ECO:0000259" key="15">
    <source>
        <dbReference type="SMART" id="SM00484"/>
    </source>
</evidence>
<comment type="similarity">
    <text evidence="3">Belongs to the XPG/RAD2 endonuclease family. EXO1 subfamily.</text>
</comment>
<dbReference type="InterPro" id="IPR006084">
    <property type="entry name" value="XPG/Rad2"/>
</dbReference>
<dbReference type="Proteomes" id="UP001161017">
    <property type="component" value="Unassembled WGS sequence"/>
</dbReference>
<evidence type="ECO:0000259" key="16">
    <source>
        <dbReference type="SMART" id="SM00485"/>
    </source>
</evidence>
<keyword evidence="6" id="KW-0227">DNA damage</keyword>
<organism evidence="17 18">
    <name type="scientific">Ramalina farinacea</name>
    <dbReference type="NCBI Taxonomy" id="258253"/>
    <lineage>
        <taxon>Eukaryota</taxon>
        <taxon>Fungi</taxon>
        <taxon>Dikarya</taxon>
        <taxon>Ascomycota</taxon>
        <taxon>Pezizomycotina</taxon>
        <taxon>Lecanoromycetes</taxon>
        <taxon>OSLEUM clade</taxon>
        <taxon>Lecanoromycetidae</taxon>
        <taxon>Lecanorales</taxon>
        <taxon>Lecanorineae</taxon>
        <taxon>Ramalinaceae</taxon>
        <taxon>Ramalina</taxon>
    </lineage>
</organism>
<keyword evidence="4" id="KW-0540">Nuclease</keyword>
<feature type="domain" description="XPG N-terminal" evidence="16">
    <location>
        <begin position="1"/>
        <end position="99"/>
    </location>
</feature>
<keyword evidence="7" id="KW-0378">Hydrolase</keyword>
<feature type="region of interest" description="Disordered" evidence="14">
    <location>
        <begin position="623"/>
        <end position="661"/>
    </location>
</feature>
<evidence type="ECO:0000256" key="3">
    <source>
        <dbReference type="ARBA" id="ARBA00010563"/>
    </source>
</evidence>
<evidence type="ECO:0000256" key="2">
    <source>
        <dbReference type="ARBA" id="ARBA00004123"/>
    </source>
</evidence>
<evidence type="ECO:0000313" key="18">
    <source>
        <dbReference type="Proteomes" id="UP001161017"/>
    </source>
</evidence>
<dbReference type="Gene3D" id="3.40.50.1010">
    <property type="entry name" value="5'-nuclease"/>
    <property type="match status" value="1"/>
</dbReference>
<dbReference type="Pfam" id="PF00752">
    <property type="entry name" value="XPG_N"/>
    <property type="match status" value="1"/>
</dbReference>
<keyword evidence="18" id="KW-1185">Reference proteome</keyword>
<dbReference type="CDD" id="cd09908">
    <property type="entry name" value="H3TH_EXO1"/>
    <property type="match status" value="1"/>
</dbReference>
<sequence length="764" mass="84474">MGISGLLPLLKSIHKPCNLRKYAGQVVGVDAYGWLHRGAVACAIDLALHKPTKRYIEFSMNRVRMLIHFGVVPYLVFDGDFLPGKAGTEAERATRREESRKKGLEYYHMNKPSQAHLELQKAVDVTPLMARELMEELKNVGVEYVVAPYEADAQLVYLEKKGIIEGILSEDSDLLVFGAKRLLTKLDQYGDCIEINRADFSACREISLVGWTDEEFRRMAILSGCDYLGNITGMGLKNAYRLVRKFKTAEKIVRMLQFDGKYHVPPGYLEDFQRAELTFRCQRVYCPQQKKVVPIGDISLAGIQSDISCIGADVEQSVAAGVARGDLDPMTKRPIILPLSSKSSPRTPLTARQSNWKEIGLSQVKGNQSIETFLKTQRTPLAELDPNQFTPSPTQEQLLRQSRGASWQSNGTPSVASIQGTRVPLVQAQPPLSDFRPSSKEPSKRTSVTPGKKRKILQDCEDENQPVVEEADLPAEVRSHFFQPTHAPLGRKPRKSKGTKIHIWSDESEVIAGTAQAKKPTPSFLEIKYQSKRPENHPVKADVAEAAGTKRTPESDETRIVEGAMEVHAPMSFERLSSAESSGIPDDSGLENSPLDIVQKLDHCVKRELAAVTKINSFQYKPEASQYPPSEEGCKSQPAMSQTPKSSLQPHRKPSISRKESMTPLQRLGLGAMCHPRSSEGSQFPKHSQDVQLSADFPSVVSVQKNCLADPEECCDVRASSDNTCLLGSEDALCPETEDLCNAVLGKTTGQADSIDLAQFVFNG</sequence>